<dbReference type="EMBL" id="CP000887">
    <property type="protein sequence ID" value="ACD73227.1"/>
    <property type="molecule type" value="Genomic_DNA"/>
</dbReference>
<gene>
    <name evidence="1" type="ordered locus">BAbS19_I17450</name>
</gene>
<organism evidence="1 2">
    <name type="scientific">Brucella abortus (strain S19)</name>
    <dbReference type="NCBI Taxonomy" id="430066"/>
    <lineage>
        <taxon>Bacteria</taxon>
        <taxon>Pseudomonadati</taxon>
        <taxon>Pseudomonadota</taxon>
        <taxon>Alphaproteobacteria</taxon>
        <taxon>Hyphomicrobiales</taxon>
        <taxon>Brucellaceae</taxon>
        <taxon>Brucella/Ochrobactrum group</taxon>
        <taxon>Brucella</taxon>
    </lineage>
</organism>
<accession>A0A0F6ASJ2</accession>
<dbReference type="KEGG" id="bmc:BAbS19_I17450"/>
<name>A0A0F6ASJ2_BRUA1</name>
<protein>
    <submittedName>
        <fullName evidence="1">Uncharacterized protein</fullName>
    </submittedName>
</protein>
<evidence type="ECO:0000313" key="2">
    <source>
        <dbReference type="Proteomes" id="UP000002565"/>
    </source>
</evidence>
<sequence length="224" mass="24935">MTDLIHIHEDDWGMRNLFPLAAFSEVKEDIAKSATAAAKHQDASGFGYTDVYLIEPPSISYADVGLLVSDAEGVLLPILPRVQQFRATSFQGMTSGKQDSYGTYQDDTSCFGLGRHCYLKLDKKGPLVEGIWFGLDTDDVDAIGRLRMAIEAIDALVPSVIADYFLDISGPVGADGVLDSYFEAFQLQHLKAKQAVQEFQAKYRRQENMLDKLRKLVAFLGRFR</sequence>
<proteinExistence type="predicted"/>
<dbReference type="HOGENOM" id="CLU_1233100_0_0_5"/>
<dbReference type="PATRIC" id="fig|359391.4.peg.1937"/>
<dbReference type="AlphaFoldDB" id="A0A0F6ASJ2"/>
<dbReference type="Proteomes" id="UP000002565">
    <property type="component" value="Chromosome 1"/>
</dbReference>
<reference evidence="1 2" key="1">
    <citation type="journal article" date="2008" name="PLoS ONE">
        <title>Genome sequence of Brucella abortus vaccine strain S19 compared to virulent strains yields candidate virulence genes.</title>
        <authorList>
            <person name="Crasta O.R."/>
            <person name="Folkerts O."/>
            <person name="Fei Z."/>
            <person name="Mane S.P."/>
            <person name="Evans C."/>
            <person name="Martino-Catt S."/>
            <person name="Bricker B."/>
            <person name="Yu G."/>
            <person name="Du L."/>
            <person name="Sobral B.W."/>
        </authorList>
    </citation>
    <scope>NUCLEOTIDE SEQUENCE [LARGE SCALE GENOMIC DNA]</scope>
    <source>
        <strain evidence="1 2">S19</strain>
    </source>
</reference>
<evidence type="ECO:0000313" key="1">
    <source>
        <dbReference type="EMBL" id="ACD73227.1"/>
    </source>
</evidence>
<dbReference type="RefSeq" id="WP_002970332.1">
    <property type="nucleotide sequence ID" value="NC_010742.1"/>
</dbReference>
<dbReference type="GeneID" id="93017806"/>
<dbReference type="SMR" id="A0A0F6ASJ2"/>